<evidence type="ECO:0000256" key="2">
    <source>
        <dbReference type="ARBA" id="ARBA00012415"/>
    </source>
</evidence>
<dbReference type="PANTHER" id="PTHR43197">
    <property type="entry name" value="UTP--GLUCOSE-1-PHOSPHATE URIDYLYLTRANSFERASE"/>
    <property type="match status" value="1"/>
</dbReference>
<comment type="similarity">
    <text evidence="1 7">Belongs to the UDPGP type 2 family.</text>
</comment>
<organism evidence="9 10">
    <name type="scientific">Thermatribacter velox</name>
    <dbReference type="NCBI Taxonomy" id="3039681"/>
    <lineage>
        <taxon>Bacteria</taxon>
        <taxon>Pseudomonadati</taxon>
        <taxon>Atribacterota</taxon>
        <taxon>Atribacteria</taxon>
        <taxon>Atribacterales</taxon>
        <taxon>Thermatribacteraceae</taxon>
        <taxon>Thermatribacter</taxon>
    </lineage>
</organism>
<dbReference type="RefSeq" id="WP_369017846.1">
    <property type="nucleotide sequence ID" value="NZ_CP121689.1"/>
</dbReference>
<comment type="catalytic activity">
    <reaction evidence="6 7">
        <text>alpha-D-glucose 1-phosphate + UTP + H(+) = UDP-alpha-D-glucose + diphosphate</text>
        <dbReference type="Rhea" id="RHEA:19889"/>
        <dbReference type="ChEBI" id="CHEBI:15378"/>
        <dbReference type="ChEBI" id="CHEBI:33019"/>
        <dbReference type="ChEBI" id="CHEBI:46398"/>
        <dbReference type="ChEBI" id="CHEBI:58601"/>
        <dbReference type="ChEBI" id="CHEBI:58885"/>
        <dbReference type="EC" id="2.7.7.9"/>
    </reaction>
</comment>
<dbReference type="CDD" id="cd02541">
    <property type="entry name" value="UGPase_prokaryotic"/>
    <property type="match status" value="1"/>
</dbReference>
<protein>
    <recommendedName>
        <fullName evidence="3 7">UTP--glucose-1-phosphate uridylyltransferase</fullName>
        <ecNumber evidence="2 7">2.7.7.9</ecNumber>
    </recommendedName>
    <alternativeName>
        <fullName evidence="7">UDP-glucose pyrophosphorylase</fullName>
    </alternativeName>
</protein>
<feature type="domain" description="Nucleotidyl transferase" evidence="8">
    <location>
        <begin position="12"/>
        <end position="272"/>
    </location>
</feature>
<accession>A0ABZ2YC20</accession>
<evidence type="ECO:0000256" key="1">
    <source>
        <dbReference type="ARBA" id="ARBA00006890"/>
    </source>
</evidence>
<dbReference type="SUPFAM" id="SSF53448">
    <property type="entry name" value="Nucleotide-diphospho-sugar transferases"/>
    <property type="match status" value="1"/>
</dbReference>
<gene>
    <name evidence="9" type="primary">galU</name>
    <name evidence="9" type="ORF">QBE54_08900</name>
</gene>
<evidence type="ECO:0000313" key="10">
    <source>
        <dbReference type="Proteomes" id="UP001461341"/>
    </source>
</evidence>
<sequence length="300" mass="33241">MPQGITKRSIKKAVIPVAGLGTRLLPATKAQPKEMLPIVDKPAVHYVVEEALRSGIESLLFVTGRGKRALEDYFDYAVELEQKLAERGDWESLELVREVAEYARIFYVRQKLPRGLGDAVLCAEHFVGDEPFAVLLADDLISAETPCLAQLMEVYRERGGAVIAVREVATEEVSSWGIVEAEEVTAEVFRVRGLVEKPDPKCAPSNLAIVGRYLLPPSIFAILKDTPPGKGGEVQLTDALERLLEEEEIWALRFRGEHFEVGSKLGYLKANIALALKRQELAPDLFKFLKAFLSDLQEGG</sequence>
<dbReference type="EC" id="2.7.7.9" evidence="2 7"/>
<name>A0ABZ2YC20_9BACT</name>
<dbReference type="GO" id="GO:0003983">
    <property type="term" value="F:UTP:glucose-1-phosphate uridylyltransferase activity"/>
    <property type="evidence" value="ECO:0007669"/>
    <property type="project" value="UniProtKB-EC"/>
</dbReference>
<keyword evidence="10" id="KW-1185">Reference proteome</keyword>
<evidence type="ECO:0000256" key="7">
    <source>
        <dbReference type="RuleBase" id="RU361259"/>
    </source>
</evidence>
<dbReference type="InterPro" id="IPR005835">
    <property type="entry name" value="NTP_transferase_dom"/>
</dbReference>
<dbReference type="EMBL" id="CP121689">
    <property type="protein sequence ID" value="WZL75696.1"/>
    <property type="molecule type" value="Genomic_DNA"/>
</dbReference>
<reference evidence="9 10" key="1">
    <citation type="submission" date="2023-03" db="EMBL/GenBank/DDBJ databases">
        <title>Novel Species.</title>
        <authorList>
            <person name="Ma S."/>
        </authorList>
    </citation>
    <scope>NUCLEOTIDE SEQUENCE [LARGE SCALE GENOMIC DNA]</scope>
    <source>
        <strain evidence="9 10">B11</strain>
    </source>
</reference>
<evidence type="ECO:0000256" key="4">
    <source>
        <dbReference type="ARBA" id="ARBA00022679"/>
    </source>
</evidence>
<proteinExistence type="inferred from homology"/>
<dbReference type="Proteomes" id="UP001461341">
    <property type="component" value="Chromosome"/>
</dbReference>
<evidence type="ECO:0000313" key="9">
    <source>
        <dbReference type="EMBL" id="WZL75696.1"/>
    </source>
</evidence>
<dbReference type="Gene3D" id="3.90.550.10">
    <property type="entry name" value="Spore Coat Polysaccharide Biosynthesis Protein SpsA, Chain A"/>
    <property type="match status" value="1"/>
</dbReference>
<dbReference type="InterPro" id="IPR005771">
    <property type="entry name" value="GalU_uridylyltTrfase_bac/arc"/>
</dbReference>
<evidence type="ECO:0000259" key="8">
    <source>
        <dbReference type="Pfam" id="PF00483"/>
    </source>
</evidence>
<dbReference type="Pfam" id="PF00483">
    <property type="entry name" value="NTP_transferase"/>
    <property type="match status" value="1"/>
</dbReference>
<evidence type="ECO:0000256" key="5">
    <source>
        <dbReference type="ARBA" id="ARBA00022695"/>
    </source>
</evidence>
<evidence type="ECO:0000256" key="3">
    <source>
        <dbReference type="ARBA" id="ARBA00019048"/>
    </source>
</evidence>
<dbReference type="PANTHER" id="PTHR43197:SF1">
    <property type="entry name" value="UTP--GLUCOSE-1-PHOSPHATE URIDYLYLTRANSFERASE"/>
    <property type="match status" value="1"/>
</dbReference>
<dbReference type="NCBIfam" id="TIGR01099">
    <property type="entry name" value="galU"/>
    <property type="match status" value="1"/>
</dbReference>
<dbReference type="InterPro" id="IPR029044">
    <property type="entry name" value="Nucleotide-diphossugar_trans"/>
</dbReference>
<keyword evidence="4 7" id="KW-0808">Transferase</keyword>
<keyword evidence="5 7" id="KW-0548">Nucleotidyltransferase</keyword>
<evidence type="ECO:0000256" key="6">
    <source>
        <dbReference type="ARBA" id="ARBA00048128"/>
    </source>
</evidence>